<keyword evidence="6" id="KW-1185">Reference proteome</keyword>
<dbReference type="RefSeq" id="WP_110815361.1">
    <property type="nucleotide sequence ID" value="NZ_QJTE01000006.1"/>
</dbReference>
<dbReference type="PANTHER" id="PTHR43464:SF19">
    <property type="entry name" value="UBIQUINONE BIOSYNTHESIS O-METHYLTRANSFERASE, MITOCHONDRIAL"/>
    <property type="match status" value="1"/>
</dbReference>
<evidence type="ECO:0000256" key="1">
    <source>
        <dbReference type="ARBA" id="ARBA00022603"/>
    </source>
</evidence>
<dbReference type="CDD" id="cd02440">
    <property type="entry name" value="AdoMet_MTases"/>
    <property type="match status" value="1"/>
</dbReference>
<evidence type="ECO:0000313" key="6">
    <source>
        <dbReference type="Proteomes" id="UP000248311"/>
    </source>
</evidence>
<protein>
    <submittedName>
        <fullName evidence="5">Methyltransferase family protein</fullName>
    </submittedName>
</protein>
<accession>A0A318SN06</accession>
<comment type="caution">
    <text evidence="5">The sequence shown here is derived from an EMBL/GenBank/DDBJ whole genome shotgun (WGS) entry which is preliminary data.</text>
</comment>
<dbReference type="PANTHER" id="PTHR43464">
    <property type="entry name" value="METHYLTRANSFERASE"/>
    <property type="match status" value="1"/>
</dbReference>
<reference evidence="5 6" key="1">
    <citation type="submission" date="2018-06" db="EMBL/GenBank/DDBJ databases">
        <title>Genomic Encyclopedia of Type Strains, Phase III (KMG-III): the genomes of soil and plant-associated and newly described type strains.</title>
        <authorList>
            <person name="Whitman W."/>
        </authorList>
    </citation>
    <scope>NUCLEOTIDE SEQUENCE [LARGE SCALE GENOMIC DNA]</scope>
    <source>
        <strain evidence="5 6">CECT 9025</strain>
    </source>
</reference>
<dbReference type="SUPFAM" id="SSF53335">
    <property type="entry name" value="S-adenosyl-L-methionine-dependent methyltransferases"/>
    <property type="match status" value="1"/>
</dbReference>
<dbReference type="GO" id="GO:0032259">
    <property type="term" value="P:methylation"/>
    <property type="evidence" value="ECO:0007669"/>
    <property type="project" value="UniProtKB-KW"/>
</dbReference>
<proteinExistence type="predicted"/>
<keyword evidence="3" id="KW-0949">S-adenosyl-L-methionine</keyword>
<dbReference type="EMBL" id="QJTE01000006">
    <property type="protein sequence ID" value="PYE81343.1"/>
    <property type="molecule type" value="Genomic_DNA"/>
</dbReference>
<dbReference type="Gene3D" id="3.40.50.150">
    <property type="entry name" value="Vaccinia Virus protein VP39"/>
    <property type="match status" value="1"/>
</dbReference>
<keyword evidence="2 5" id="KW-0808">Transferase</keyword>
<organism evidence="5 6">
    <name type="scientific">Pseudoroseicyclus aestuarii</name>
    <dbReference type="NCBI Taxonomy" id="1795041"/>
    <lineage>
        <taxon>Bacteria</taxon>
        <taxon>Pseudomonadati</taxon>
        <taxon>Pseudomonadota</taxon>
        <taxon>Alphaproteobacteria</taxon>
        <taxon>Rhodobacterales</taxon>
        <taxon>Paracoccaceae</taxon>
        <taxon>Pseudoroseicyclus</taxon>
    </lineage>
</organism>
<dbReference type="Pfam" id="PF13649">
    <property type="entry name" value="Methyltransf_25"/>
    <property type="match status" value="1"/>
</dbReference>
<name>A0A318SN06_9RHOB</name>
<sequence>MPTTDASLSPQELLRRWDAQQTAFIKHRDQRFDIMTDLIAGTAGEAPRVLDLACGPGSLSAAILQHLPKAQITAVDKDPVLLEIARGVFAGDARVEVREADLDDAQALAALGDFDAVVSSTALHWLSPQALSALYFRLPNLLREGGIFMNADHLYFDAQTQPLLDRLAKADDAANQEAAFGSGTDTWDAWFALAEAQPWLSAAAEARARVWEGKAPPAKVTLGYHIEALRSAGLREAGTVWQYLDDYVVFARR</sequence>
<evidence type="ECO:0000259" key="4">
    <source>
        <dbReference type="Pfam" id="PF13649"/>
    </source>
</evidence>
<dbReference type="AlphaFoldDB" id="A0A318SN06"/>
<evidence type="ECO:0000313" key="5">
    <source>
        <dbReference type="EMBL" id="PYE81343.1"/>
    </source>
</evidence>
<evidence type="ECO:0000256" key="2">
    <source>
        <dbReference type="ARBA" id="ARBA00022679"/>
    </source>
</evidence>
<keyword evidence="1 5" id="KW-0489">Methyltransferase</keyword>
<gene>
    <name evidence="5" type="ORF">DFP88_10621</name>
</gene>
<feature type="domain" description="Methyltransferase" evidence="4">
    <location>
        <begin position="49"/>
        <end position="146"/>
    </location>
</feature>
<dbReference type="InterPro" id="IPR041698">
    <property type="entry name" value="Methyltransf_25"/>
</dbReference>
<dbReference type="GO" id="GO:0008168">
    <property type="term" value="F:methyltransferase activity"/>
    <property type="evidence" value="ECO:0007669"/>
    <property type="project" value="UniProtKB-KW"/>
</dbReference>
<evidence type="ECO:0000256" key="3">
    <source>
        <dbReference type="ARBA" id="ARBA00022691"/>
    </source>
</evidence>
<dbReference type="OrthoDB" id="7273451at2"/>
<dbReference type="InterPro" id="IPR029063">
    <property type="entry name" value="SAM-dependent_MTases_sf"/>
</dbReference>
<dbReference type="Proteomes" id="UP000248311">
    <property type="component" value="Unassembled WGS sequence"/>
</dbReference>